<name>A0AAW0MH81_9GOBI</name>
<dbReference type="EMBL" id="JBBPFD010000310">
    <property type="protein sequence ID" value="KAK7879240.1"/>
    <property type="molecule type" value="Genomic_DNA"/>
</dbReference>
<organism evidence="2 3">
    <name type="scientific">Mugilogobius chulae</name>
    <name type="common">yellowstripe goby</name>
    <dbReference type="NCBI Taxonomy" id="88201"/>
    <lineage>
        <taxon>Eukaryota</taxon>
        <taxon>Metazoa</taxon>
        <taxon>Chordata</taxon>
        <taxon>Craniata</taxon>
        <taxon>Vertebrata</taxon>
        <taxon>Euteleostomi</taxon>
        <taxon>Actinopterygii</taxon>
        <taxon>Neopterygii</taxon>
        <taxon>Teleostei</taxon>
        <taxon>Neoteleostei</taxon>
        <taxon>Acanthomorphata</taxon>
        <taxon>Gobiaria</taxon>
        <taxon>Gobiiformes</taxon>
        <taxon>Gobioidei</taxon>
        <taxon>Gobiidae</taxon>
        <taxon>Gobionellinae</taxon>
        <taxon>Mugilogobius</taxon>
    </lineage>
</organism>
<dbReference type="InterPro" id="IPR005175">
    <property type="entry name" value="PPC_dom"/>
</dbReference>
<feature type="domain" description="PPC" evidence="1">
    <location>
        <begin position="5"/>
        <end position="140"/>
    </location>
</feature>
<sequence>MASSPSSLQVFGLRLGPGSDLLKSLQDFVVQAGLRAPFVVSCVGSLTSARLRLANATATNTNEVLELSGRFEIVSLVGTLNPEAHLHLCLSDSEGRCVGGHVLGNLSVFTTAEVVLGEALDLSFSREMDPQTGFPELVVEKRDRD</sequence>
<dbReference type="PANTHER" id="PTHR34988">
    <property type="entry name" value="PROTEIN, PUTATIVE-RELATED"/>
    <property type="match status" value="1"/>
</dbReference>
<proteinExistence type="predicted"/>
<evidence type="ECO:0000313" key="2">
    <source>
        <dbReference type="EMBL" id="KAK7879240.1"/>
    </source>
</evidence>
<dbReference type="CDD" id="cd11378">
    <property type="entry name" value="DUF296"/>
    <property type="match status" value="1"/>
</dbReference>
<protein>
    <recommendedName>
        <fullName evidence="1">PPC domain-containing protein</fullName>
    </recommendedName>
</protein>
<dbReference type="Proteomes" id="UP001460270">
    <property type="component" value="Unassembled WGS sequence"/>
</dbReference>
<gene>
    <name evidence="2" type="ORF">WMY93_033979</name>
</gene>
<reference evidence="3" key="1">
    <citation type="submission" date="2024-04" db="EMBL/GenBank/DDBJ databases">
        <title>Salinicola lusitanus LLJ914,a marine bacterium isolated from the Okinawa Trough.</title>
        <authorList>
            <person name="Li J."/>
        </authorList>
    </citation>
    <scope>NUCLEOTIDE SEQUENCE [LARGE SCALE GENOMIC DNA]</scope>
</reference>
<evidence type="ECO:0000259" key="1">
    <source>
        <dbReference type="PROSITE" id="PS51742"/>
    </source>
</evidence>
<dbReference type="PANTHER" id="PTHR34988:SF1">
    <property type="entry name" value="DNA-BINDING PROTEIN"/>
    <property type="match status" value="1"/>
</dbReference>
<dbReference type="SUPFAM" id="SSF117856">
    <property type="entry name" value="AF0104/ALDC/Ptd012-like"/>
    <property type="match status" value="1"/>
</dbReference>
<dbReference type="Pfam" id="PF03479">
    <property type="entry name" value="PCC"/>
    <property type="match status" value="1"/>
</dbReference>
<evidence type="ECO:0000313" key="3">
    <source>
        <dbReference type="Proteomes" id="UP001460270"/>
    </source>
</evidence>
<comment type="caution">
    <text evidence="2">The sequence shown here is derived from an EMBL/GenBank/DDBJ whole genome shotgun (WGS) entry which is preliminary data.</text>
</comment>
<dbReference type="Gene3D" id="3.30.1330.80">
    <property type="entry name" value="Hypothetical protein, similar to alpha- acetolactate decarboxylase, domain 2"/>
    <property type="match status" value="1"/>
</dbReference>
<keyword evidence="3" id="KW-1185">Reference proteome</keyword>
<accession>A0AAW0MH81</accession>
<dbReference type="AlphaFoldDB" id="A0AAW0MH81"/>
<dbReference type="PROSITE" id="PS51742">
    <property type="entry name" value="PPC"/>
    <property type="match status" value="1"/>
</dbReference>